<evidence type="ECO:0000313" key="3">
    <source>
        <dbReference type="Proteomes" id="UP000267606"/>
    </source>
</evidence>
<evidence type="ECO:0000256" key="1">
    <source>
        <dbReference type="SAM" id="MobiDB-lite"/>
    </source>
</evidence>
<name>A0A183HLP9_9BILA</name>
<organism evidence="4">
    <name type="scientific">Onchocerca flexuosa</name>
    <dbReference type="NCBI Taxonomy" id="387005"/>
    <lineage>
        <taxon>Eukaryota</taxon>
        <taxon>Metazoa</taxon>
        <taxon>Ecdysozoa</taxon>
        <taxon>Nematoda</taxon>
        <taxon>Chromadorea</taxon>
        <taxon>Rhabditida</taxon>
        <taxon>Spirurina</taxon>
        <taxon>Spiruromorpha</taxon>
        <taxon>Filarioidea</taxon>
        <taxon>Onchocercidae</taxon>
        <taxon>Onchocerca</taxon>
    </lineage>
</organism>
<dbReference type="Proteomes" id="UP000267606">
    <property type="component" value="Unassembled WGS sequence"/>
</dbReference>
<reference evidence="4" key="1">
    <citation type="submission" date="2016-06" db="UniProtKB">
        <authorList>
            <consortium name="WormBaseParasite"/>
        </authorList>
    </citation>
    <scope>IDENTIFICATION</scope>
</reference>
<accession>A0A183HLP9</accession>
<reference evidence="2 3" key="2">
    <citation type="submission" date="2018-11" db="EMBL/GenBank/DDBJ databases">
        <authorList>
            <consortium name="Pathogen Informatics"/>
        </authorList>
    </citation>
    <scope>NUCLEOTIDE SEQUENCE [LARGE SCALE GENOMIC DNA]</scope>
</reference>
<evidence type="ECO:0000313" key="2">
    <source>
        <dbReference type="EMBL" id="VDO55557.1"/>
    </source>
</evidence>
<evidence type="ECO:0000313" key="4">
    <source>
        <dbReference type="WBParaSite" id="OFLC_0000841001-mRNA-1"/>
    </source>
</evidence>
<feature type="region of interest" description="Disordered" evidence="1">
    <location>
        <begin position="64"/>
        <end position="113"/>
    </location>
</feature>
<dbReference type="STRING" id="387005.A0A183HLP9"/>
<dbReference type="WBParaSite" id="OFLC_0000841001-mRNA-1">
    <property type="protein sequence ID" value="OFLC_0000841001-mRNA-1"/>
    <property type="gene ID" value="OFLC_0000841001"/>
</dbReference>
<keyword evidence="3" id="KW-1185">Reference proteome</keyword>
<protein>
    <submittedName>
        <fullName evidence="4">ZU5 domain-containing protein</fullName>
    </submittedName>
</protein>
<sequence length="113" mass="12250">MDKISGGFVPITIPPEKAQQLLPENGDVLINLPEEANDWEEELRIVVDRLSYFDHSNNGKDCVISPSIAENGNETSDILEKSSEENGGPSALNAESEIDGNGGQIELGVKFPR</sequence>
<gene>
    <name evidence="2" type="ORF">OFLC_LOCUS8411</name>
</gene>
<dbReference type="AlphaFoldDB" id="A0A183HLP9"/>
<dbReference type="EMBL" id="UZAJ01009487">
    <property type="protein sequence ID" value="VDO55557.1"/>
    <property type="molecule type" value="Genomic_DNA"/>
</dbReference>
<proteinExistence type="predicted"/>